<evidence type="ECO:0000313" key="2">
    <source>
        <dbReference type="EMBL" id="KAL2050600.1"/>
    </source>
</evidence>
<evidence type="ECO:0000259" key="1">
    <source>
        <dbReference type="Pfam" id="PF02771"/>
    </source>
</evidence>
<dbReference type="InterPro" id="IPR009100">
    <property type="entry name" value="AcylCoA_DH/oxidase_NM_dom_sf"/>
</dbReference>
<dbReference type="Proteomes" id="UP001590951">
    <property type="component" value="Unassembled WGS sequence"/>
</dbReference>
<dbReference type="Pfam" id="PF02771">
    <property type="entry name" value="Acyl-CoA_dh_N"/>
    <property type="match status" value="1"/>
</dbReference>
<dbReference type="Gene3D" id="2.40.110.10">
    <property type="entry name" value="Butyryl-CoA Dehydrogenase, subunit A, domain 2"/>
    <property type="match status" value="1"/>
</dbReference>
<protein>
    <recommendedName>
        <fullName evidence="1">Acyl-CoA dehydrogenase/oxidase N-terminal domain-containing protein</fullName>
    </recommendedName>
</protein>
<comment type="caution">
    <text evidence="2">The sequence shown here is derived from an EMBL/GenBank/DDBJ whole genome shotgun (WGS) entry which is preliminary data.</text>
</comment>
<accession>A0ABR4AY64</accession>
<name>A0ABR4AY64_9LECA</name>
<proteinExistence type="predicted"/>
<sequence length="76" mass="8229">MILQTISQSGADIAGAQSVHANVYATQPVARFATEEQRKRMLPRLISGEFKASFGVTEPRSGAPYNASSMIKAIFQ</sequence>
<dbReference type="InterPro" id="IPR046373">
    <property type="entry name" value="Acyl-CoA_Oxase/DH_mid-dom_sf"/>
</dbReference>
<organism evidence="2 3">
    <name type="scientific">Lepraria finkii</name>
    <dbReference type="NCBI Taxonomy" id="1340010"/>
    <lineage>
        <taxon>Eukaryota</taxon>
        <taxon>Fungi</taxon>
        <taxon>Dikarya</taxon>
        <taxon>Ascomycota</taxon>
        <taxon>Pezizomycotina</taxon>
        <taxon>Lecanoromycetes</taxon>
        <taxon>OSLEUM clade</taxon>
        <taxon>Lecanoromycetidae</taxon>
        <taxon>Lecanorales</taxon>
        <taxon>Lecanorineae</taxon>
        <taxon>Stereocaulaceae</taxon>
        <taxon>Lepraria</taxon>
    </lineage>
</organism>
<dbReference type="SUPFAM" id="SSF56645">
    <property type="entry name" value="Acyl-CoA dehydrogenase NM domain-like"/>
    <property type="match status" value="1"/>
</dbReference>
<dbReference type="InterPro" id="IPR013786">
    <property type="entry name" value="AcylCoA_DH/ox_N"/>
</dbReference>
<reference evidence="2 3" key="1">
    <citation type="submission" date="2024-09" db="EMBL/GenBank/DDBJ databases">
        <title>Rethinking Asexuality: The Enigmatic Case of Functional Sexual Genes in Lepraria (Stereocaulaceae).</title>
        <authorList>
            <person name="Doellman M."/>
            <person name="Sun Y."/>
            <person name="Barcenas-Pena A."/>
            <person name="Lumbsch H.T."/>
            <person name="Grewe F."/>
        </authorList>
    </citation>
    <scope>NUCLEOTIDE SEQUENCE [LARGE SCALE GENOMIC DNA]</scope>
    <source>
        <strain evidence="2 3">Grewe 0041</strain>
    </source>
</reference>
<keyword evidence="3" id="KW-1185">Reference proteome</keyword>
<feature type="domain" description="Acyl-CoA dehydrogenase/oxidase N-terminal" evidence="1">
    <location>
        <begin position="2"/>
        <end position="49"/>
    </location>
</feature>
<gene>
    <name evidence="2" type="ORF">ABVK25_009108</name>
</gene>
<dbReference type="EMBL" id="JBHFEH010000045">
    <property type="protein sequence ID" value="KAL2050600.1"/>
    <property type="molecule type" value="Genomic_DNA"/>
</dbReference>
<dbReference type="InterPro" id="IPR037069">
    <property type="entry name" value="AcylCoA_DH/ox_N_sf"/>
</dbReference>
<evidence type="ECO:0000313" key="3">
    <source>
        <dbReference type="Proteomes" id="UP001590951"/>
    </source>
</evidence>
<dbReference type="Gene3D" id="1.10.540.10">
    <property type="entry name" value="Acyl-CoA dehydrogenase/oxidase, N-terminal domain"/>
    <property type="match status" value="1"/>
</dbReference>